<evidence type="ECO:0000259" key="1">
    <source>
        <dbReference type="Pfam" id="PF00753"/>
    </source>
</evidence>
<name>A0A8J6TNA0_9BACT</name>
<protein>
    <submittedName>
        <fullName evidence="2">MBL fold metallo-hydrolase</fullName>
    </submittedName>
</protein>
<dbReference type="InterPro" id="IPR001279">
    <property type="entry name" value="Metallo-B-lactamas"/>
</dbReference>
<dbReference type="EMBL" id="JACNJH010000218">
    <property type="protein sequence ID" value="MBC8362769.1"/>
    <property type="molecule type" value="Genomic_DNA"/>
</dbReference>
<dbReference type="AlphaFoldDB" id="A0A8J6TNA0"/>
<reference evidence="2 3" key="1">
    <citation type="submission" date="2020-08" db="EMBL/GenBank/DDBJ databases">
        <title>Bridging the membrane lipid divide: bacteria of the FCB group superphylum have the potential to synthesize archaeal ether lipids.</title>
        <authorList>
            <person name="Villanueva L."/>
            <person name="Von Meijenfeldt F.A.B."/>
            <person name="Westbye A.B."/>
            <person name="Yadav S."/>
            <person name="Hopmans E.C."/>
            <person name="Dutilh B.E."/>
            <person name="Sinninghe Damste J.S."/>
        </authorList>
    </citation>
    <scope>NUCLEOTIDE SEQUENCE [LARGE SCALE GENOMIC DNA]</scope>
    <source>
        <strain evidence="2">NIOZ-UU30</strain>
    </source>
</reference>
<dbReference type="InterPro" id="IPR036866">
    <property type="entry name" value="RibonucZ/Hydroxyglut_hydro"/>
</dbReference>
<dbReference type="Gene3D" id="3.60.15.10">
    <property type="entry name" value="Ribonuclease Z/Hydroxyacylglutathione hydrolase-like"/>
    <property type="match status" value="1"/>
</dbReference>
<feature type="domain" description="Metallo-beta-lactamase" evidence="1">
    <location>
        <begin position="17"/>
        <end position="71"/>
    </location>
</feature>
<organism evidence="2 3">
    <name type="scientific">Candidatus Desulfatibia profunda</name>
    <dbReference type="NCBI Taxonomy" id="2841695"/>
    <lineage>
        <taxon>Bacteria</taxon>
        <taxon>Pseudomonadati</taxon>
        <taxon>Thermodesulfobacteriota</taxon>
        <taxon>Desulfobacteria</taxon>
        <taxon>Desulfobacterales</taxon>
        <taxon>Desulfobacterales incertae sedis</taxon>
        <taxon>Candidatus Desulfatibia</taxon>
    </lineage>
</organism>
<accession>A0A8J6TNA0</accession>
<evidence type="ECO:0000313" key="2">
    <source>
        <dbReference type="EMBL" id="MBC8362769.1"/>
    </source>
</evidence>
<comment type="caution">
    <text evidence="2">The sequence shown here is derived from an EMBL/GenBank/DDBJ whole genome shotgun (WGS) entry which is preliminary data.</text>
</comment>
<dbReference type="Pfam" id="PF00753">
    <property type="entry name" value="Lactamase_B"/>
    <property type="match status" value="1"/>
</dbReference>
<dbReference type="PANTHER" id="PTHR30619">
    <property type="entry name" value="DNA INTERNALIZATION/COMPETENCE PROTEIN COMEC/REC2"/>
    <property type="match status" value="1"/>
</dbReference>
<evidence type="ECO:0000313" key="3">
    <source>
        <dbReference type="Proteomes" id="UP000603434"/>
    </source>
</evidence>
<proteinExistence type="predicted"/>
<dbReference type="SUPFAM" id="SSF56281">
    <property type="entry name" value="Metallo-hydrolase/oxidoreductase"/>
    <property type="match status" value="1"/>
</dbReference>
<dbReference type="PANTHER" id="PTHR30619:SF1">
    <property type="entry name" value="RECOMBINATION PROTEIN 2"/>
    <property type="match status" value="1"/>
</dbReference>
<dbReference type="InterPro" id="IPR052159">
    <property type="entry name" value="Competence_DNA_uptake"/>
</dbReference>
<dbReference type="Proteomes" id="UP000603434">
    <property type="component" value="Unassembled WGS sequence"/>
</dbReference>
<gene>
    <name evidence="2" type="ORF">H8E23_15400</name>
</gene>
<sequence length="276" mass="31811">MERLELIVFNVGHGLSVALIERPENYVTLIDLGCSDDFSPFAYLLNTMKLYPDILYITHPHGDHIRDIGTVVGCDQQPTYIDIQDYDWKDVEKRERRELKETLKTYISYINRARRGSYSGSADLNCWRYSPDEAKKAFGETTYINNSSLFFIYTWNTFKIAIPGDLHSDAMETFINCEEFNNTALGTDLLIAPHHGHKEGFTSLWVEKIGKPYLTLVSVQKNDPHIASGYSKANFAKGINIDGQTRYTLTTRQDGHIKVTMYYDQQNKPTWNFMTF</sequence>